<dbReference type="SUPFAM" id="SSF46785">
    <property type="entry name" value="Winged helix' DNA-binding domain"/>
    <property type="match status" value="1"/>
</dbReference>
<evidence type="ECO:0000313" key="2">
    <source>
        <dbReference type="EMBL" id="KKN85817.1"/>
    </source>
</evidence>
<proteinExistence type="predicted"/>
<dbReference type="EMBL" id="LAZR01000155">
    <property type="protein sequence ID" value="KKN85817.1"/>
    <property type="molecule type" value="Genomic_DNA"/>
</dbReference>
<accession>A0A0F9UEQ2</accession>
<organism evidence="2">
    <name type="scientific">marine sediment metagenome</name>
    <dbReference type="NCBI Taxonomy" id="412755"/>
    <lineage>
        <taxon>unclassified sequences</taxon>
        <taxon>metagenomes</taxon>
        <taxon>ecological metagenomes</taxon>
    </lineage>
</organism>
<feature type="region of interest" description="Disordered" evidence="1">
    <location>
        <begin position="165"/>
        <end position="195"/>
    </location>
</feature>
<evidence type="ECO:0000256" key="1">
    <source>
        <dbReference type="SAM" id="MobiDB-lite"/>
    </source>
</evidence>
<dbReference type="InterPro" id="IPR011991">
    <property type="entry name" value="ArsR-like_HTH"/>
</dbReference>
<dbReference type="InterPro" id="IPR036388">
    <property type="entry name" value="WH-like_DNA-bd_sf"/>
</dbReference>
<evidence type="ECO:0008006" key="3">
    <source>
        <dbReference type="Google" id="ProtNLM"/>
    </source>
</evidence>
<sequence>MLDSNQTRDMKLLRLMGQERRFQVLLLLCKRQMSHEEICLALGKPMGVYKHLKGMVEAGLLIRTDITSRDVVYRANPKVLEEVGMCLQDMATDAHEISFRIAHGIPDEEMDEKPAHADRRFEEVEAVRDTHREEQRRARDAETGRCYDLCIAEDDEWGRLNAKGLEEEQDERAQRRAQIKTTPDEDSGDPERKAARKVTAEQLFEKLADMGKVYGRKPEDIMPDVDDATRREMMAILGDEIKPAELSQEEIDNAAALYEETKLDDE</sequence>
<protein>
    <recommendedName>
        <fullName evidence="3">HTH arsR-type domain-containing protein</fullName>
    </recommendedName>
</protein>
<dbReference type="CDD" id="cd00090">
    <property type="entry name" value="HTH_ARSR"/>
    <property type="match status" value="1"/>
</dbReference>
<dbReference type="AlphaFoldDB" id="A0A0F9UEQ2"/>
<comment type="caution">
    <text evidence="2">The sequence shown here is derived from an EMBL/GenBank/DDBJ whole genome shotgun (WGS) entry which is preliminary data.</text>
</comment>
<dbReference type="InterPro" id="IPR036390">
    <property type="entry name" value="WH_DNA-bd_sf"/>
</dbReference>
<gene>
    <name evidence="2" type="ORF">LCGC14_0276240</name>
</gene>
<reference evidence="2" key="1">
    <citation type="journal article" date="2015" name="Nature">
        <title>Complex archaea that bridge the gap between prokaryotes and eukaryotes.</title>
        <authorList>
            <person name="Spang A."/>
            <person name="Saw J.H."/>
            <person name="Jorgensen S.L."/>
            <person name="Zaremba-Niedzwiedzka K."/>
            <person name="Martijn J."/>
            <person name="Lind A.E."/>
            <person name="van Eijk R."/>
            <person name="Schleper C."/>
            <person name="Guy L."/>
            <person name="Ettema T.J."/>
        </authorList>
    </citation>
    <scope>NUCLEOTIDE SEQUENCE</scope>
</reference>
<name>A0A0F9UEQ2_9ZZZZ</name>
<dbReference type="Gene3D" id="1.10.10.10">
    <property type="entry name" value="Winged helix-like DNA-binding domain superfamily/Winged helix DNA-binding domain"/>
    <property type="match status" value="1"/>
</dbReference>